<dbReference type="InterPro" id="IPR017871">
    <property type="entry name" value="ABC_transporter-like_CS"/>
</dbReference>
<dbReference type="GO" id="GO:0005524">
    <property type="term" value="F:ATP binding"/>
    <property type="evidence" value="ECO:0007669"/>
    <property type="project" value="UniProtKB-KW"/>
</dbReference>
<evidence type="ECO:0000313" key="9">
    <source>
        <dbReference type="EMBL" id="HIR54242.1"/>
    </source>
</evidence>
<accession>A0A9D1DK42</accession>
<evidence type="ECO:0000256" key="2">
    <source>
        <dbReference type="ARBA" id="ARBA00005417"/>
    </source>
</evidence>
<dbReference type="InterPro" id="IPR027417">
    <property type="entry name" value="P-loop_NTPase"/>
</dbReference>
<dbReference type="AlphaFoldDB" id="A0A9D1DK42"/>
<dbReference type="InterPro" id="IPR050388">
    <property type="entry name" value="ABC_Ni/Peptide_Import"/>
</dbReference>
<dbReference type="FunFam" id="3.40.50.300:FF:000016">
    <property type="entry name" value="Oligopeptide ABC transporter ATP-binding component"/>
    <property type="match status" value="1"/>
</dbReference>
<reference evidence="9" key="1">
    <citation type="submission" date="2020-10" db="EMBL/GenBank/DDBJ databases">
        <authorList>
            <person name="Gilroy R."/>
        </authorList>
    </citation>
    <scope>NUCLEOTIDE SEQUENCE</scope>
    <source>
        <strain evidence="9">ChiGjej3B3-7149</strain>
    </source>
</reference>
<protein>
    <submittedName>
        <fullName evidence="9">ABC transporter ATP-binding protein</fullName>
    </submittedName>
</protein>
<reference evidence="9" key="2">
    <citation type="journal article" date="2021" name="PeerJ">
        <title>Extensive microbial diversity within the chicken gut microbiome revealed by metagenomics and culture.</title>
        <authorList>
            <person name="Gilroy R."/>
            <person name="Ravi A."/>
            <person name="Getino M."/>
            <person name="Pursley I."/>
            <person name="Horton D.L."/>
            <person name="Alikhan N.F."/>
            <person name="Baker D."/>
            <person name="Gharbi K."/>
            <person name="Hall N."/>
            <person name="Watson M."/>
            <person name="Adriaenssens E.M."/>
            <person name="Foster-Nyarko E."/>
            <person name="Jarju S."/>
            <person name="Secka A."/>
            <person name="Antonio M."/>
            <person name="Oren A."/>
            <person name="Chaudhuri R.R."/>
            <person name="La Ragione R."/>
            <person name="Hildebrand F."/>
            <person name="Pallen M.J."/>
        </authorList>
    </citation>
    <scope>NUCLEOTIDE SEQUENCE</scope>
    <source>
        <strain evidence="9">ChiGjej3B3-7149</strain>
    </source>
</reference>
<dbReference type="PANTHER" id="PTHR43297">
    <property type="entry name" value="OLIGOPEPTIDE TRANSPORT ATP-BINDING PROTEIN APPD"/>
    <property type="match status" value="1"/>
</dbReference>
<dbReference type="Pfam" id="PF08352">
    <property type="entry name" value="oligo_HPY"/>
    <property type="match status" value="1"/>
</dbReference>
<evidence type="ECO:0000313" key="10">
    <source>
        <dbReference type="Proteomes" id="UP000824238"/>
    </source>
</evidence>
<dbReference type="SMART" id="SM00382">
    <property type="entry name" value="AAA"/>
    <property type="match status" value="1"/>
</dbReference>
<evidence type="ECO:0000256" key="3">
    <source>
        <dbReference type="ARBA" id="ARBA00022448"/>
    </source>
</evidence>
<evidence type="ECO:0000256" key="7">
    <source>
        <dbReference type="ARBA" id="ARBA00023136"/>
    </source>
</evidence>
<dbReference type="GO" id="GO:0005886">
    <property type="term" value="C:plasma membrane"/>
    <property type="evidence" value="ECO:0007669"/>
    <property type="project" value="UniProtKB-SubCell"/>
</dbReference>
<keyword evidence="6 9" id="KW-0067">ATP-binding</keyword>
<dbReference type="PANTHER" id="PTHR43297:SF2">
    <property type="entry name" value="DIPEPTIDE TRANSPORT ATP-BINDING PROTEIN DPPD"/>
    <property type="match status" value="1"/>
</dbReference>
<comment type="similarity">
    <text evidence="2">Belongs to the ABC transporter superfamily.</text>
</comment>
<dbReference type="EMBL" id="DVHH01000035">
    <property type="protein sequence ID" value="HIR54242.1"/>
    <property type="molecule type" value="Genomic_DNA"/>
</dbReference>
<keyword evidence="4" id="KW-1003">Cell membrane</keyword>
<sequence length="327" mass="35934">METAGKKLLEVKDLRVRYRRGDEYVCALNGLDLDAARGEKLGLVGETGAGKTTLALSILGLLPERVGEITGGSIVFSGDELLEQGEAYMLGLRGRRVSMIFQDPMTSLNPVQTVGEQIGEVLKLHFPAMGREERRGRVDRVLNMVGIPASRAGDYPYQFSGGMKQRVVIAMALIAEPELLLADEPTTALDVTIQAQILDMMRRLQEELGTTVLLISHDLGVVAGFCDRVAVMYAGRIVELGRVEQVFGGGENHPYTRGLLRCAPDLGELKPRLEPIPGHMPEPTRLPPGCAFAERCPECTELCRRCEPAPRERDGHLIACHHRWKEG</sequence>
<dbReference type="Gene3D" id="3.40.50.300">
    <property type="entry name" value="P-loop containing nucleotide triphosphate hydrolases"/>
    <property type="match status" value="1"/>
</dbReference>
<dbReference type="CDD" id="cd03257">
    <property type="entry name" value="ABC_NikE_OppD_transporters"/>
    <property type="match status" value="1"/>
</dbReference>
<evidence type="ECO:0000256" key="1">
    <source>
        <dbReference type="ARBA" id="ARBA00004202"/>
    </source>
</evidence>
<organism evidence="9 10">
    <name type="scientific">Candidatus Scatomorpha intestinigallinarum</name>
    <dbReference type="NCBI Taxonomy" id="2840923"/>
    <lineage>
        <taxon>Bacteria</taxon>
        <taxon>Bacillati</taxon>
        <taxon>Bacillota</taxon>
        <taxon>Clostridia</taxon>
        <taxon>Eubacteriales</taxon>
        <taxon>Candidatus Scatomorpha</taxon>
    </lineage>
</organism>
<evidence type="ECO:0000256" key="6">
    <source>
        <dbReference type="ARBA" id="ARBA00022840"/>
    </source>
</evidence>
<proteinExistence type="inferred from homology"/>
<comment type="caution">
    <text evidence="9">The sequence shown here is derived from an EMBL/GenBank/DDBJ whole genome shotgun (WGS) entry which is preliminary data.</text>
</comment>
<dbReference type="InterPro" id="IPR003593">
    <property type="entry name" value="AAA+_ATPase"/>
</dbReference>
<dbReference type="PROSITE" id="PS50893">
    <property type="entry name" value="ABC_TRANSPORTER_2"/>
    <property type="match status" value="1"/>
</dbReference>
<keyword evidence="5" id="KW-0547">Nucleotide-binding</keyword>
<evidence type="ECO:0000259" key="8">
    <source>
        <dbReference type="PROSITE" id="PS50893"/>
    </source>
</evidence>
<name>A0A9D1DK42_9FIRM</name>
<keyword evidence="7" id="KW-0472">Membrane</keyword>
<dbReference type="Proteomes" id="UP000824238">
    <property type="component" value="Unassembled WGS sequence"/>
</dbReference>
<feature type="domain" description="ABC transporter" evidence="8">
    <location>
        <begin position="9"/>
        <end position="259"/>
    </location>
</feature>
<dbReference type="Pfam" id="PF00005">
    <property type="entry name" value="ABC_tran"/>
    <property type="match status" value="1"/>
</dbReference>
<dbReference type="InterPro" id="IPR003439">
    <property type="entry name" value="ABC_transporter-like_ATP-bd"/>
</dbReference>
<gene>
    <name evidence="9" type="ORF">IAD36_01385</name>
</gene>
<evidence type="ECO:0000256" key="4">
    <source>
        <dbReference type="ARBA" id="ARBA00022475"/>
    </source>
</evidence>
<evidence type="ECO:0000256" key="5">
    <source>
        <dbReference type="ARBA" id="ARBA00022741"/>
    </source>
</evidence>
<dbReference type="GO" id="GO:0015833">
    <property type="term" value="P:peptide transport"/>
    <property type="evidence" value="ECO:0007669"/>
    <property type="project" value="InterPro"/>
</dbReference>
<dbReference type="NCBIfam" id="TIGR01727">
    <property type="entry name" value="oligo_HPY"/>
    <property type="match status" value="1"/>
</dbReference>
<comment type="subcellular location">
    <subcellularLocation>
        <location evidence="1">Cell membrane</location>
        <topology evidence="1">Peripheral membrane protein</topology>
    </subcellularLocation>
</comment>
<keyword evidence="3" id="KW-0813">Transport</keyword>
<dbReference type="GO" id="GO:0016887">
    <property type="term" value="F:ATP hydrolysis activity"/>
    <property type="evidence" value="ECO:0007669"/>
    <property type="project" value="InterPro"/>
</dbReference>
<dbReference type="SUPFAM" id="SSF52540">
    <property type="entry name" value="P-loop containing nucleoside triphosphate hydrolases"/>
    <property type="match status" value="1"/>
</dbReference>
<dbReference type="InterPro" id="IPR013563">
    <property type="entry name" value="Oligopep_ABC_C"/>
</dbReference>
<dbReference type="PROSITE" id="PS00211">
    <property type="entry name" value="ABC_TRANSPORTER_1"/>
    <property type="match status" value="1"/>
</dbReference>